<dbReference type="AlphaFoldDB" id="A0A0M1LT36"/>
<accession>A0A0M1LT36</accession>
<evidence type="ECO:0000313" key="1">
    <source>
        <dbReference type="EMBL" id="NFF87817.1"/>
    </source>
</evidence>
<comment type="caution">
    <text evidence="1">The sequence shown here is derived from an EMBL/GenBank/DDBJ whole genome shotgun (WGS) entry which is preliminary data.</text>
</comment>
<dbReference type="EMBL" id="SWOV01000017">
    <property type="protein sequence ID" value="NFF87817.1"/>
    <property type="molecule type" value="Genomic_DNA"/>
</dbReference>
<organism evidence="1 2">
    <name type="scientific">Clostridium botulinum</name>
    <dbReference type="NCBI Taxonomy" id="1491"/>
    <lineage>
        <taxon>Bacteria</taxon>
        <taxon>Bacillati</taxon>
        <taxon>Bacillota</taxon>
        <taxon>Clostridia</taxon>
        <taxon>Eubacteriales</taxon>
        <taxon>Clostridiaceae</taxon>
        <taxon>Clostridium</taxon>
    </lineage>
</organism>
<proteinExistence type="predicted"/>
<dbReference type="Proteomes" id="UP000476820">
    <property type="component" value="Unassembled WGS sequence"/>
</dbReference>
<reference evidence="1 2" key="1">
    <citation type="submission" date="2019-04" db="EMBL/GenBank/DDBJ databases">
        <title>Genome sequencing of Clostridium botulinum Groups I-IV and Clostridium butyricum.</title>
        <authorList>
            <person name="Brunt J."/>
            <person name="Van Vliet A.H.M."/>
            <person name="Stringer S.C."/>
            <person name="Carter A.T."/>
            <person name="Peck M.W."/>
        </authorList>
    </citation>
    <scope>NUCLEOTIDE SEQUENCE [LARGE SCALE GENOMIC DNA]</scope>
    <source>
        <strain evidence="1 2">1605</strain>
    </source>
</reference>
<gene>
    <name evidence="1" type="ORF">FC774_08025</name>
</gene>
<name>A0A0M1LT36_CLOBO</name>
<dbReference type="RefSeq" id="WP_053341569.1">
    <property type="nucleotide sequence ID" value="NZ_LFPA01000180.1"/>
</dbReference>
<dbReference type="OrthoDB" id="9801907at2"/>
<sequence>MALPEITQENVHVFIPFKVAKVTGMIIETEHNSLEDALMEVYNSKVYSDLENEETKLWHEGATYIYESLKEEKHNKQT</sequence>
<evidence type="ECO:0000313" key="2">
    <source>
        <dbReference type="Proteomes" id="UP000476820"/>
    </source>
</evidence>
<protein>
    <submittedName>
        <fullName evidence="1">Uncharacterized protein</fullName>
    </submittedName>
</protein>